<dbReference type="InterPro" id="IPR001245">
    <property type="entry name" value="Ser-Thr/Tyr_kinase_cat_dom"/>
</dbReference>
<dbReference type="Gene3D" id="1.10.510.10">
    <property type="entry name" value="Transferase(Phosphotransferase) domain 1"/>
    <property type="match status" value="1"/>
</dbReference>
<reference evidence="2" key="2">
    <citation type="journal article" date="2023" name="Microbiol Resour">
        <title>Decontamination and Annotation of the Draft Genome Sequence of the Oomycete Lagenidium giganteum ARSEF 373.</title>
        <authorList>
            <person name="Morgan W.R."/>
            <person name="Tartar A."/>
        </authorList>
    </citation>
    <scope>NUCLEOTIDE SEQUENCE</scope>
    <source>
        <strain evidence="2">ARSEF 373</strain>
    </source>
</reference>
<dbReference type="GO" id="GO:0005524">
    <property type="term" value="F:ATP binding"/>
    <property type="evidence" value="ECO:0007669"/>
    <property type="project" value="InterPro"/>
</dbReference>
<comment type="caution">
    <text evidence="2">The sequence shown here is derived from an EMBL/GenBank/DDBJ whole genome shotgun (WGS) entry which is preliminary data.</text>
</comment>
<dbReference type="Proteomes" id="UP001146120">
    <property type="component" value="Unassembled WGS sequence"/>
</dbReference>
<dbReference type="PROSITE" id="PS50011">
    <property type="entry name" value="PROTEIN_KINASE_DOM"/>
    <property type="match status" value="1"/>
</dbReference>
<evidence type="ECO:0000259" key="1">
    <source>
        <dbReference type="PROSITE" id="PS50011"/>
    </source>
</evidence>
<dbReference type="InterPro" id="IPR011009">
    <property type="entry name" value="Kinase-like_dom_sf"/>
</dbReference>
<dbReference type="GO" id="GO:0004713">
    <property type="term" value="F:protein tyrosine kinase activity"/>
    <property type="evidence" value="ECO:0007669"/>
    <property type="project" value="InterPro"/>
</dbReference>
<dbReference type="GO" id="GO:0004674">
    <property type="term" value="F:protein serine/threonine kinase activity"/>
    <property type="evidence" value="ECO:0007669"/>
    <property type="project" value="TreeGrafter"/>
</dbReference>
<accession>A0AAV2YKX8</accession>
<evidence type="ECO:0000313" key="3">
    <source>
        <dbReference type="Proteomes" id="UP001146120"/>
    </source>
</evidence>
<feature type="domain" description="Protein kinase" evidence="1">
    <location>
        <begin position="1"/>
        <end position="256"/>
    </location>
</feature>
<protein>
    <recommendedName>
        <fullName evidence="1">Protein kinase domain-containing protein</fullName>
    </recommendedName>
</protein>
<dbReference type="PANTHER" id="PTHR44329">
    <property type="entry name" value="SERINE/THREONINE-PROTEIN KINASE TNNI3K-RELATED"/>
    <property type="match status" value="1"/>
</dbReference>
<sequence length="256" mass="28098">MAIVYTALCQSHAVIVKKLLPELKANKFAREALIYEAKLVSQLDHPKIVRCVGLYWTPHGDLGLVYEPMGGTNLATFLHEYKQTLSWTSFTGEAPFRRPPKLRIALDLAEALTLLHSYDPPIVHGKLSAENVLLTSHSVAKIWNFQPVVDQNFNSFLEHVEQGITKPAGSTTCDIVAFGGLLVNLGAIDEDQAASTPKPGARMERTNSSCRVKLAELCRCCLGGRNGDHPSALQVFAELNHLHKSLGVQSHIQLGK</sequence>
<dbReference type="InterPro" id="IPR000719">
    <property type="entry name" value="Prot_kinase_dom"/>
</dbReference>
<dbReference type="SMART" id="SM00219">
    <property type="entry name" value="TyrKc"/>
    <property type="match status" value="1"/>
</dbReference>
<dbReference type="InterPro" id="IPR051681">
    <property type="entry name" value="Ser/Thr_Kinases-Pseudokinases"/>
</dbReference>
<keyword evidence="3" id="KW-1185">Reference proteome</keyword>
<gene>
    <name evidence="2" type="ORF">N0F65_004345</name>
</gene>
<dbReference type="EMBL" id="DAKRPA010000243">
    <property type="protein sequence ID" value="DAZ94585.1"/>
    <property type="molecule type" value="Genomic_DNA"/>
</dbReference>
<reference evidence="2" key="1">
    <citation type="submission" date="2022-11" db="EMBL/GenBank/DDBJ databases">
        <authorList>
            <person name="Morgan W.R."/>
            <person name="Tartar A."/>
        </authorList>
    </citation>
    <scope>NUCLEOTIDE SEQUENCE</scope>
    <source>
        <strain evidence="2">ARSEF 373</strain>
    </source>
</reference>
<name>A0AAV2YKX8_9STRA</name>
<dbReference type="PANTHER" id="PTHR44329:SF214">
    <property type="entry name" value="PROTEIN KINASE DOMAIN-CONTAINING PROTEIN"/>
    <property type="match status" value="1"/>
</dbReference>
<dbReference type="InterPro" id="IPR020635">
    <property type="entry name" value="Tyr_kinase_cat_dom"/>
</dbReference>
<dbReference type="AlphaFoldDB" id="A0AAV2YKX8"/>
<dbReference type="Pfam" id="PF07714">
    <property type="entry name" value="PK_Tyr_Ser-Thr"/>
    <property type="match status" value="1"/>
</dbReference>
<proteinExistence type="predicted"/>
<dbReference type="SUPFAM" id="SSF56112">
    <property type="entry name" value="Protein kinase-like (PK-like)"/>
    <property type="match status" value="1"/>
</dbReference>
<evidence type="ECO:0000313" key="2">
    <source>
        <dbReference type="EMBL" id="DAZ94585.1"/>
    </source>
</evidence>
<organism evidence="2 3">
    <name type="scientific">Lagenidium giganteum</name>
    <dbReference type="NCBI Taxonomy" id="4803"/>
    <lineage>
        <taxon>Eukaryota</taxon>
        <taxon>Sar</taxon>
        <taxon>Stramenopiles</taxon>
        <taxon>Oomycota</taxon>
        <taxon>Peronosporomycetes</taxon>
        <taxon>Pythiales</taxon>
        <taxon>Pythiaceae</taxon>
    </lineage>
</organism>